<proteinExistence type="predicted"/>
<keyword evidence="2" id="KW-1185">Reference proteome</keyword>
<dbReference type="EMBL" id="CAJVPW010001739">
    <property type="protein sequence ID" value="CAG8491034.1"/>
    <property type="molecule type" value="Genomic_DNA"/>
</dbReference>
<organism evidence="1 2">
    <name type="scientific">Cetraspora pellucida</name>
    <dbReference type="NCBI Taxonomy" id="1433469"/>
    <lineage>
        <taxon>Eukaryota</taxon>
        <taxon>Fungi</taxon>
        <taxon>Fungi incertae sedis</taxon>
        <taxon>Mucoromycota</taxon>
        <taxon>Glomeromycotina</taxon>
        <taxon>Glomeromycetes</taxon>
        <taxon>Diversisporales</taxon>
        <taxon>Gigasporaceae</taxon>
        <taxon>Cetraspora</taxon>
    </lineage>
</organism>
<name>A0ACA9KTT0_9GLOM</name>
<dbReference type="Proteomes" id="UP000789366">
    <property type="component" value="Unassembled WGS sequence"/>
</dbReference>
<protein>
    <submittedName>
        <fullName evidence="1">12872_t:CDS:1</fullName>
    </submittedName>
</protein>
<accession>A0ACA9KTT0</accession>
<gene>
    <name evidence="1" type="ORF">SPELUC_LOCUS2560</name>
</gene>
<comment type="caution">
    <text evidence="1">The sequence shown here is derived from an EMBL/GenBank/DDBJ whole genome shotgun (WGS) entry which is preliminary data.</text>
</comment>
<reference evidence="1" key="1">
    <citation type="submission" date="2021-06" db="EMBL/GenBank/DDBJ databases">
        <authorList>
            <person name="Kallberg Y."/>
            <person name="Tangrot J."/>
            <person name="Rosling A."/>
        </authorList>
    </citation>
    <scope>NUCLEOTIDE SEQUENCE</scope>
    <source>
        <strain evidence="1">28 12/20/2015</strain>
    </source>
</reference>
<sequence>RPIAKMLFVLEKLSVTKTFISISQKKRNEILITFLRTTFLDPKVLNTNDLLEPRPDQYVMPELFYDLKFPFSYYFMKKINEFRTTWEDELTKLRENPENCDDDQRLSHDVFENAVRGFSENVIASLPAINDQAFRNFPELFFEDFITFIVANDADKKDSELLARLLQQHIGKDKVLDPVNLHVYWWKSSNIISADLQLAQLCPSAINEFAQEKQDISFEEFLVDKVIKMMLDKIVKKGGEPQLDQWQHEVVKILSFSAKILKPNKLRSYQLLRICNDIVSSKLIQLSSLKEIIKLGLISDEQNVLSRKFVDHVLSILSKLEKNEQNLFLQRSFIMRCLDTIPLDSVVRQHIYNNIFSQKDPFPLMGSIITKIFWNEEETINDPFLRILQDPREILQASPRLKVINGALKNNNLDSSMATLCCDIIQKEFFIYMEIPDMARYFGHAVQALLEKTCEPLKRISAIAFLKEFVYCMWEQTLHDDYTLPISFVGIMDVGEFDGDVLIEEINNFMNMDNPLIDSLKVYFLRELRYKGLSIDDVKRFCAAHTNKFPWLSTFKWNDNKDTRLPFNPYWQLQEYRQAENAFKELYSIGNKAPFQAFMQQLQNINAYRARIALIGLIISRLHVVRASREWDAPENQAAEFLKVIGTMNNLSVGYKQTIGRILSNSQSLLRLDNNIDNSNLFLKSVIAHIIALHASIPPDSTPLAAYFHKIEACQNMFILATVSDIESLILSAVVAGGGGQITRYSCQCGYMYVIANCGQAMEAIRCPGCKNNTIGGANHVSATGNRRLDNTPITGPINPKDQPGYIGEQVNKSLDHSVRSMPPSSYRILHLIVHALIGSSAHSPTTLNFLRRHNQTANNSEQYCLGHIITDWTVLRQILNCSDENLALLFHSLLTTMTQTPPPPSMLRTSVEREAWETQFTRNYVSPLIRSVTETVTNFRTALAAASAGQGNNANIIESEIDQTRAIDDEYRLSKLPRLWRKIDIVTFNSFRAYYNGDLAQYQAKYPFLAVFFKYSERLEMIKNLWPIVQFVQTLSSRLSYRISRKDAEKMTFDEFIDKEADTADLNKMFKNFEKSWNNVIDKVDRYQCHELSEKPGMSRNMPIIMGLIEERDSSIYLCAVLEYLIGLQNNFLRDVMTIPPGSCKALRFLEQTSFDTEEETSALTSTNQYSIRSLILNQAHFDNIILYNQEEFRGIHMFSQRNLGVGRGLDIIYDLQKIEVELARQLVFEKVYIDTVGETSLYMQPFSYHMELIQLSTRILGDIQNLIAQEPIPTELAELLTGSPTNMLSFQPNSMDTSFDNPSEILSSLEILLCFIKRTPGGNGESFIKEYVNQWATLSGLSENHEFRSLLNKPLRLKHLISLYELIEGQVANLTIEYTHDKYKEELTPKQRGEIDNVVEFEIKQPATIVDGKIMKFSAEIFATALRRFIYRFLQGEKQKETDPLYLYVCEPSLRFWPSIISETENLDELFPESLLVNQAFEAYKYVTDQIEYHKQMASIREQQLQNRLNNPEATRLPPTIPDSSRQGQRRRHRNYEDTL</sequence>
<feature type="non-terminal residue" evidence="1">
    <location>
        <position position="1"/>
    </location>
</feature>
<evidence type="ECO:0000313" key="2">
    <source>
        <dbReference type="Proteomes" id="UP000789366"/>
    </source>
</evidence>
<evidence type="ECO:0000313" key="1">
    <source>
        <dbReference type="EMBL" id="CAG8491034.1"/>
    </source>
</evidence>